<protein>
    <submittedName>
        <fullName evidence="1">Uncharacterized protein</fullName>
    </submittedName>
</protein>
<reference evidence="1" key="1">
    <citation type="submission" date="2022-02" db="EMBL/GenBank/DDBJ databases">
        <title>Plant Genome Project.</title>
        <authorList>
            <person name="Zhang R.-G."/>
        </authorList>
    </citation>
    <scope>NUCLEOTIDE SEQUENCE</scope>
    <source>
        <strain evidence="1">AT1</strain>
    </source>
</reference>
<sequence length="378" mass="42372">MVVELSSDSSSSSASSPVEIPVDILEVLRIRAFYETPLDFIEPLNLLRATRQVTTFDPAMTEASSTSNQGSGPFANSPEEIRGRKRPMRPCPFLGQYFNGTLVAYAEFKRVFSIPLNVEVRLLPNRDPKDLPLRQGELIFPLMVIIEGGIRFPLHQFVQRVLQTLNLTSYQLTVNSYRIIMGIIEQRRQFNLTFGLEELFGVYLVGVNREHDRYYLSCRTGYDTFLIDRLLDFEEWVSIYVSVTGNFMFGPGESMDTATTVPFETGAPAEGIVQELRERAVRVRITTVYAIPQTSRGFFGLVEVEEGAKEEEQGEGQEVARERGRGAGVVIGSPGAESSRAAPVSPRGPPKKRARPNDDQGTRVGEPEMILIHEEEEE</sequence>
<proteinExistence type="predicted"/>
<accession>A0ACC0NQH2</accession>
<keyword evidence="2" id="KW-1185">Reference proteome</keyword>
<dbReference type="EMBL" id="CM046392">
    <property type="protein sequence ID" value="KAI8555241.1"/>
    <property type="molecule type" value="Genomic_DNA"/>
</dbReference>
<dbReference type="Proteomes" id="UP001062846">
    <property type="component" value="Chromosome 5"/>
</dbReference>
<evidence type="ECO:0000313" key="2">
    <source>
        <dbReference type="Proteomes" id="UP001062846"/>
    </source>
</evidence>
<gene>
    <name evidence="1" type="ORF">RHMOL_Rhmol05G0159300</name>
</gene>
<comment type="caution">
    <text evidence="1">The sequence shown here is derived from an EMBL/GenBank/DDBJ whole genome shotgun (WGS) entry which is preliminary data.</text>
</comment>
<evidence type="ECO:0000313" key="1">
    <source>
        <dbReference type="EMBL" id="KAI8555241.1"/>
    </source>
</evidence>
<name>A0ACC0NQH2_RHOML</name>
<organism evidence="1 2">
    <name type="scientific">Rhododendron molle</name>
    <name type="common">Chinese azalea</name>
    <name type="synonym">Azalea mollis</name>
    <dbReference type="NCBI Taxonomy" id="49168"/>
    <lineage>
        <taxon>Eukaryota</taxon>
        <taxon>Viridiplantae</taxon>
        <taxon>Streptophyta</taxon>
        <taxon>Embryophyta</taxon>
        <taxon>Tracheophyta</taxon>
        <taxon>Spermatophyta</taxon>
        <taxon>Magnoliopsida</taxon>
        <taxon>eudicotyledons</taxon>
        <taxon>Gunneridae</taxon>
        <taxon>Pentapetalae</taxon>
        <taxon>asterids</taxon>
        <taxon>Ericales</taxon>
        <taxon>Ericaceae</taxon>
        <taxon>Ericoideae</taxon>
        <taxon>Rhodoreae</taxon>
        <taxon>Rhododendron</taxon>
    </lineage>
</organism>